<dbReference type="EMBL" id="CAMPGE010023264">
    <property type="protein sequence ID" value="CAI2381224.1"/>
    <property type="molecule type" value="Genomic_DNA"/>
</dbReference>
<feature type="domain" description="EF-hand" evidence="3">
    <location>
        <begin position="526"/>
        <end position="561"/>
    </location>
</feature>
<reference evidence="4" key="1">
    <citation type="submission" date="2023-07" db="EMBL/GenBank/DDBJ databases">
        <authorList>
            <consortium name="AG Swart"/>
            <person name="Singh M."/>
            <person name="Singh A."/>
            <person name="Seah K."/>
            <person name="Emmerich C."/>
        </authorList>
    </citation>
    <scope>NUCLEOTIDE SEQUENCE</scope>
    <source>
        <strain evidence="4">DP1</strain>
    </source>
</reference>
<evidence type="ECO:0000259" key="3">
    <source>
        <dbReference type="PROSITE" id="PS50222"/>
    </source>
</evidence>
<feature type="region of interest" description="Disordered" evidence="2">
    <location>
        <begin position="604"/>
        <end position="629"/>
    </location>
</feature>
<dbReference type="Gene3D" id="1.10.238.10">
    <property type="entry name" value="EF-hand"/>
    <property type="match status" value="3"/>
</dbReference>
<dbReference type="SMART" id="SM00054">
    <property type="entry name" value="EFh"/>
    <property type="match status" value="6"/>
</dbReference>
<dbReference type="InterPro" id="IPR002048">
    <property type="entry name" value="EF_hand_dom"/>
</dbReference>
<dbReference type="GO" id="GO:0005509">
    <property type="term" value="F:calcium ion binding"/>
    <property type="evidence" value="ECO:0007669"/>
    <property type="project" value="InterPro"/>
</dbReference>
<dbReference type="PANTHER" id="PTHR20875:SF2">
    <property type="entry name" value="EF-HAND CALCIUM-BINDING DOMAIN-CONTAINING PROTEIN 6"/>
    <property type="match status" value="1"/>
</dbReference>
<feature type="region of interest" description="Disordered" evidence="2">
    <location>
        <begin position="1"/>
        <end position="23"/>
    </location>
</feature>
<sequence>MKANFDAMENMNNLSTSESGPNKEALKYSKMRGKIRHEMKKVFKIPEQAFADLDFEGKGYLIEKDFFHTILNYKLPYTQEQIKEFLDYEKLFVRSPKGQMNFEGFKKAFFPKRFAGSNDDAHEEEFKLEKNLDENSKSEILVQRLLKLEEFIKEKFSSNFVSIRKAFLSLDTDYDGCITAEDIARQFGKVALKLDFRDLRTLMKNRDSKREGRINFQDFCKWMGGAIEPTETFYFRHDSLRNPQYEENLHKQSKKIPSRKIVSDTIMNSNLMKRFFMKIQTQWKTLKKAFSDLNSSKNGWIQRDDLNRYLTNWGLDLTENQFEDLYSFLDHDKDGRITYEDFKKSVGSVISPVEFLYFRQDIAPQRLVTCQHENCWDETKGTGKYCSLHKKIIKDKSLMLLDKFQKTVKPKVWTQFLKDLLNSCIEKTVIPKDKLIFILDRYGFILNDKEKDNLLESMNLRDEGNNIDIDIKPILIDLKQSKDINTAYNRIDLEKREDDIEQANITQKLLPISEENFVKELKENKSLLHSLFREIKKLDLDSNGYLTNDELNLVFSQVFPHLNGRSMHKIFKPYKSIQNKSLINYKKLISFLQARMNQVEDIETKESLKHDTEKLGPKELNEPHQLELDDQDLENKSNRCFSPNTKRMENMKSNFIKAIASEIGEDDMTHEDFGIPRIIDKPGELRNKTKLDALISPRKSRNNHLPQLTSTNFAKSLKKLPAATALSPSRKSMTKSNDFSTFSTPFQSKMNDILKHKLSYEWKNIYRSLNTIDLNSSGLVTRKEFQSCVHKHGAFLTRNEYDRIQKRFSQNGDINYYRLSVELGLHKPSYNYMKPHSKSIKSVSKLKSVRSGPNDTNSQLGEIIKAVKSERMGKRESTNDAIKYSLSQNKHYILKMCGTIDKNRGKISKRDFLRILRTFGIFPSQQSMNAILDPTSGEDQVFYKDFITTYE</sequence>
<dbReference type="Proteomes" id="UP001295684">
    <property type="component" value="Unassembled WGS sequence"/>
</dbReference>
<gene>
    <name evidence="4" type="ORF">ECRASSUSDP1_LOCUS22674</name>
</gene>
<dbReference type="InterPro" id="IPR052603">
    <property type="entry name" value="EFCB6"/>
</dbReference>
<feature type="domain" description="EF-hand" evidence="3">
    <location>
        <begin position="158"/>
        <end position="193"/>
    </location>
</feature>
<dbReference type="InterPro" id="IPR018247">
    <property type="entry name" value="EF_Hand_1_Ca_BS"/>
</dbReference>
<dbReference type="PROSITE" id="PS00018">
    <property type="entry name" value="EF_HAND_1"/>
    <property type="match status" value="3"/>
</dbReference>
<organism evidence="4 5">
    <name type="scientific">Euplotes crassus</name>
    <dbReference type="NCBI Taxonomy" id="5936"/>
    <lineage>
        <taxon>Eukaryota</taxon>
        <taxon>Sar</taxon>
        <taxon>Alveolata</taxon>
        <taxon>Ciliophora</taxon>
        <taxon>Intramacronucleata</taxon>
        <taxon>Spirotrichea</taxon>
        <taxon>Hypotrichia</taxon>
        <taxon>Euplotida</taxon>
        <taxon>Euplotidae</taxon>
        <taxon>Moneuplotes</taxon>
    </lineage>
</organism>
<dbReference type="PANTHER" id="PTHR20875">
    <property type="entry name" value="EF-HAND CALCIUM-BINDING DOMAIN-CONTAINING PROTEIN 6-RELATED"/>
    <property type="match status" value="1"/>
</dbReference>
<dbReference type="AlphaFoldDB" id="A0AAD1XYG0"/>
<proteinExistence type="predicted"/>
<dbReference type="Pfam" id="PF13499">
    <property type="entry name" value="EF-hand_7"/>
    <property type="match status" value="2"/>
</dbReference>
<evidence type="ECO:0000313" key="5">
    <source>
        <dbReference type="Proteomes" id="UP001295684"/>
    </source>
</evidence>
<dbReference type="SUPFAM" id="SSF47473">
    <property type="entry name" value="EF-hand"/>
    <property type="match status" value="2"/>
</dbReference>
<keyword evidence="1" id="KW-0106">Calcium</keyword>
<dbReference type="Pfam" id="PF13202">
    <property type="entry name" value="EF-hand_5"/>
    <property type="match status" value="1"/>
</dbReference>
<keyword evidence="5" id="KW-1185">Reference proteome</keyword>
<evidence type="ECO:0000256" key="2">
    <source>
        <dbReference type="SAM" id="MobiDB-lite"/>
    </source>
</evidence>
<evidence type="ECO:0000256" key="1">
    <source>
        <dbReference type="ARBA" id="ARBA00022837"/>
    </source>
</evidence>
<dbReference type="InterPro" id="IPR011992">
    <property type="entry name" value="EF-hand-dom_pair"/>
</dbReference>
<protein>
    <recommendedName>
        <fullName evidence="3">EF-hand domain-containing protein</fullName>
    </recommendedName>
</protein>
<dbReference type="GO" id="GO:0005654">
    <property type="term" value="C:nucleoplasm"/>
    <property type="evidence" value="ECO:0007669"/>
    <property type="project" value="TreeGrafter"/>
</dbReference>
<dbReference type="CDD" id="cd00051">
    <property type="entry name" value="EFh"/>
    <property type="match status" value="1"/>
</dbReference>
<name>A0AAD1XYG0_EUPCR</name>
<evidence type="ECO:0000313" key="4">
    <source>
        <dbReference type="EMBL" id="CAI2381224.1"/>
    </source>
</evidence>
<dbReference type="PROSITE" id="PS50222">
    <property type="entry name" value="EF_HAND_2"/>
    <property type="match status" value="4"/>
</dbReference>
<accession>A0AAD1XYG0</accession>
<comment type="caution">
    <text evidence="4">The sequence shown here is derived from an EMBL/GenBank/DDBJ whole genome shotgun (WGS) entry which is preliminary data.</text>
</comment>
<feature type="domain" description="EF-hand" evidence="3">
    <location>
        <begin position="760"/>
        <end position="795"/>
    </location>
</feature>
<feature type="compositionally biased region" description="Polar residues" evidence="2">
    <location>
        <begin position="10"/>
        <end position="20"/>
    </location>
</feature>
<feature type="domain" description="EF-hand" evidence="3">
    <location>
        <begin position="317"/>
        <end position="352"/>
    </location>
</feature>